<reference evidence="4" key="1">
    <citation type="submission" date="2016-03" db="EMBL/GenBank/DDBJ databases">
        <title>Updated assembly of Pseudogymnoascus destructans, the fungus causing white-nose syndrome of bats.</title>
        <authorList>
            <person name="Palmer J.M."/>
            <person name="Drees K.P."/>
            <person name="Foster J.T."/>
            <person name="Lindner D.L."/>
        </authorList>
    </citation>
    <scope>NUCLEOTIDE SEQUENCE [LARGE SCALE GENOMIC DNA]</scope>
    <source>
        <strain evidence="4">20631-21</strain>
    </source>
</reference>
<name>A0A177AGP8_9PEZI</name>
<gene>
    <name evidence="4" type="primary">MTR10</name>
    <name evidence="4" type="ORF">VC83_02036</name>
</gene>
<dbReference type="Gene3D" id="1.25.10.10">
    <property type="entry name" value="Leucine-rich Repeat Variant"/>
    <property type="match status" value="1"/>
</dbReference>
<dbReference type="EMBL" id="KV441389">
    <property type="protein sequence ID" value="OAF61267.1"/>
    <property type="molecule type" value="Genomic_DNA"/>
</dbReference>
<dbReference type="InterPro" id="IPR057941">
    <property type="entry name" value="TPR_TNPO3_IPO13_2nd"/>
</dbReference>
<dbReference type="SUPFAM" id="SSF48371">
    <property type="entry name" value="ARM repeat"/>
    <property type="match status" value="1"/>
</dbReference>
<dbReference type="Pfam" id="PF03810">
    <property type="entry name" value="IBN_N"/>
    <property type="match status" value="1"/>
</dbReference>
<dbReference type="Pfam" id="PF24138">
    <property type="entry name" value="TPR_TNPO3_IPO13_2nd"/>
    <property type="match status" value="1"/>
</dbReference>
<dbReference type="RefSeq" id="XP_024326544.1">
    <property type="nucleotide sequence ID" value="XM_024465706.1"/>
</dbReference>
<dbReference type="InterPro" id="IPR058537">
    <property type="entry name" value="TPR_TNPO3_IPO13_4th"/>
</dbReference>
<dbReference type="AlphaFoldDB" id="A0A177AGP8"/>
<dbReference type="InterPro" id="IPR001494">
    <property type="entry name" value="Importin-beta_N"/>
</dbReference>
<dbReference type="InterPro" id="IPR011989">
    <property type="entry name" value="ARM-like"/>
</dbReference>
<dbReference type="PANTHER" id="PTHR12363:SF53">
    <property type="entry name" value="MRNA TRANSPORT REGULATOR MTR10"/>
    <property type="match status" value="1"/>
</dbReference>
<dbReference type="GeneID" id="36285122"/>
<evidence type="ECO:0000259" key="3">
    <source>
        <dbReference type="PROSITE" id="PS50166"/>
    </source>
</evidence>
<dbReference type="eggNOG" id="KOG2081">
    <property type="taxonomic scope" value="Eukaryota"/>
</dbReference>
<evidence type="ECO:0000256" key="1">
    <source>
        <dbReference type="ARBA" id="ARBA00022694"/>
    </source>
</evidence>
<dbReference type="GO" id="GO:0031267">
    <property type="term" value="F:small GTPase binding"/>
    <property type="evidence" value="ECO:0007669"/>
    <property type="project" value="InterPro"/>
</dbReference>
<dbReference type="PROSITE" id="PS50166">
    <property type="entry name" value="IMPORTIN_B_NT"/>
    <property type="match status" value="1"/>
</dbReference>
<dbReference type="InterPro" id="IPR057942">
    <property type="entry name" value="TPR_TNPO3_IPO13_3rd"/>
</dbReference>
<organism evidence="4">
    <name type="scientific">Pseudogymnoascus destructans</name>
    <dbReference type="NCBI Taxonomy" id="655981"/>
    <lineage>
        <taxon>Eukaryota</taxon>
        <taxon>Fungi</taxon>
        <taxon>Dikarya</taxon>
        <taxon>Ascomycota</taxon>
        <taxon>Pezizomycotina</taxon>
        <taxon>Leotiomycetes</taxon>
        <taxon>Thelebolales</taxon>
        <taxon>Thelebolaceae</taxon>
        <taxon>Pseudogymnoascus</taxon>
    </lineage>
</organism>
<dbReference type="InterPro" id="IPR016024">
    <property type="entry name" value="ARM-type_fold"/>
</dbReference>
<accession>A0A177AGP8</accession>
<dbReference type="Proteomes" id="UP000077154">
    <property type="component" value="Unassembled WGS sequence"/>
</dbReference>
<dbReference type="FunFam" id="1.25.10.10:FF:000266">
    <property type="entry name" value="mRNA transport regulator MTR10"/>
    <property type="match status" value="1"/>
</dbReference>
<dbReference type="OrthoDB" id="435593at2759"/>
<protein>
    <submittedName>
        <fullName evidence="4">Nuclear import receptor</fullName>
    </submittedName>
</protein>
<dbReference type="PANTHER" id="PTHR12363">
    <property type="entry name" value="TRANSPORTIN 3 AND IMPORTIN 13"/>
    <property type="match status" value="1"/>
</dbReference>
<dbReference type="GO" id="GO:0006606">
    <property type="term" value="P:protein import into nucleus"/>
    <property type="evidence" value="ECO:0007669"/>
    <property type="project" value="TreeGrafter"/>
</dbReference>
<proteinExistence type="predicted"/>
<dbReference type="InterPro" id="IPR013598">
    <property type="entry name" value="Exportin-1/Importin-b-like"/>
</dbReference>
<dbReference type="VEuPathDB" id="FungiDB:GMDG_01422"/>
<dbReference type="GO" id="GO:0008033">
    <property type="term" value="P:tRNA processing"/>
    <property type="evidence" value="ECO:0007669"/>
    <property type="project" value="UniProtKB-KW"/>
</dbReference>
<dbReference type="SMART" id="SM00913">
    <property type="entry name" value="IBN_N"/>
    <property type="match status" value="1"/>
</dbReference>
<dbReference type="Pfam" id="PF08389">
    <property type="entry name" value="Xpo1"/>
    <property type="match status" value="1"/>
</dbReference>
<feature type="domain" description="Importin N-terminal" evidence="3">
    <location>
        <begin position="33"/>
        <end position="99"/>
    </location>
</feature>
<dbReference type="GO" id="GO:0005634">
    <property type="term" value="C:nucleus"/>
    <property type="evidence" value="ECO:0007669"/>
    <property type="project" value="UniProtKB-ARBA"/>
</dbReference>
<evidence type="ECO:0000256" key="2">
    <source>
        <dbReference type="ARBA" id="ARBA00025147"/>
    </source>
</evidence>
<evidence type="ECO:0000313" key="4">
    <source>
        <dbReference type="EMBL" id="OAF61267.1"/>
    </source>
</evidence>
<dbReference type="GO" id="GO:0005737">
    <property type="term" value="C:cytoplasm"/>
    <property type="evidence" value="ECO:0007669"/>
    <property type="project" value="TreeGrafter"/>
</dbReference>
<dbReference type="Pfam" id="PF24140">
    <property type="entry name" value="TPR_TNPO3_IPO13_3rd"/>
    <property type="match status" value="1"/>
</dbReference>
<keyword evidence="4" id="KW-0675">Receptor</keyword>
<dbReference type="InterPro" id="IPR051345">
    <property type="entry name" value="Importin_beta-like_NTR"/>
</dbReference>
<dbReference type="Pfam" id="PF24139">
    <property type="entry name" value="TPR_TNPO3_IPO13_4th"/>
    <property type="match status" value="1"/>
</dbReference>
<comment type="function">
    <text evidence="2">tRNA nucleus export receptor which facilitates tRNA translocation across the nuclear pore complex. Involved in pre-tRNA splicing, probably by affecting the interaction of pre-tRNA with splicing endonuclease.</text>
</comment>
<sequence>MATANSNAEQAFAPVLSAVNSMRDGTREQKKEAYEFLEKFQKSVEAWTIAIGILQSDATPEAKVFAATTLKGKITYDVSQIPRAALPDLRTQLLAFLKQYAPGPRPIRTQLCVCLAILAIQMTEWKDVVAMVVSTLGTDAASHACMLEFLRVLPEEVTEGRKITLSEEELSQRTQELLGNNATVVLQLLIDYSQSSAEASTNPHLLECISSWLREIPVTDVVNSPLLNSIFGALGTEDSFDSAVECLCTIFKETSDVDEYMQAIEVLLPKVILLRPRIAAAAEAEDAEVFKGITRLFAEAGEAWCLLIARQPEHFRILVESILECAARDTEKDAIGLTFRFWYELKQYLVLEKYIQARMQCVDVYSKLVDILIKQLEFPTPDDPNSLDLFDGDREQEEKFREFRHVMGDCLKDCCEVMGVTECLTKVLECLKLWMTNYGSLATPDSVPHWQALEAPLFSMRAMGRMVNKEENIILPQIMPILVQIPAHEKLRFAAIMVLGRYTEWTSNHPEFLEPQFQYIVKSFDADSKEIIRAAAMAMKFICTDCKHLLSGQVVELQKFYNYTLDALPQISQEELTEGVASVVAVQPPNDIYGLLELYCDPLVERIMRNANAAKDEDGELAVADAVQLLNPFIQWVVPRVDHGQPDPAVQYCQKIFPLLAQIVQTFIKSAPICERVCRCWRNMFISYRTAMEPLLPVMADKLALGFSESKQGCFLWTTAAILREFAEDREHVSPSTTDAIYTFFEAQSRTTLRMMSSLEPHDLPDIIEDFFRLLTDTVLYYPYRLIPSELFTPILQAALSALALEQREPLTATLHYLRDVIAFGGPNPPVSTGQLNPPEVQAAMQNILAAHGEELVKRVMAGMMIIFPRDCFADGSGVLLELIELMPEAAVGWVAVTVRMLPEGTVSPEESKRLIDGIGAKLNGGPEALRGVRSLLQDFTNAYRRRYVAPRDGLGRLEATRFRFSE</sequence>
<keyword evidence="1" id="KW-0819">tRNA processing</keyword>